<feature type="signal peptide" evidence="7">
    <location>
        <begin position="1"/>
        <end position="33"/>
    </location>
</feature>
<feature type="active site" description="Charge relay system" evidence="5">
    <location>
        <position position="185"/>
    </location>
</feature>
<dbReference type="RefSeq" id="WP_184028834.1">
    <property type="nucleotide sequence ID" value="NZ_JACHFN010000007.1"/>
</dbReference>
<comment type="caution">
    <text evidence="9">The sequence shown here is derived from an EMBL/GenBank/DDBJ whole genome shotgun (WGS) entry which is preliminary data.</text>
</comment>
<gene>
    <name evidence="9" type="ORF">HNQ09_002129</name>
</gene>
<dbReference type="PROSITE" id="PS51892">
    <property type="entry name" value="SUBTILASE"/>
    <property type="match status" value="1"/>
</dbReference>
<dbReference type="InterPro" id="IPR036852">
    <property type="entry name" value="Peptidase_S8/S53_dom_sf"/>
</dbReference>
<accession>A0A7W8GFH3</accession>
<evidence type="ECO:0000256" key="7">
    <source>
        <dbReference type="SAM" id="SignalP"/>
    </source>
</evidence>
<keyword evidence="7" id="KW-0732">Signal</keyword>
<evidence type="ECO:0000259" key="8">
    <source>
        <dbReference type="Pfam" id="PF00082"/>
    </source>
</evidence>
<dbReference type="Pfam" id="PF00082">
    <property type="entry name" value="Peptidase_S8"/>
    <property type="match status" value="1"/>
</dbReference>
<reference evidence="9 10" key="1">
    <citation type="submission" date="2020-08" db="EMBL/GenBank/DDBJ databases">
        <title>Genomic Encyclopedia of Type Strains, Phase IV (KMG-IV): sequencing the most valuable type-strain genomes for metagenomic binning, comparative biology and taxonomic classification.</title>
        <authorList>
            <person name="Goeker M."/>
        </authorList>
    </citation>
    <scope>NUCLEOTIDE SEQUENCE [LARGE SCALE GENOMIC DNA]</scope>
    <source>
        <strain evidence="9 10">DSM 101791</strain>
    </source>
</reference>
<dbReference type="PROSITE" id="PS00138">
    <property type="entry name" value="SUBTILASE_SER"/>
    <property type="match status" value="1"/>
</dbReference>
<evidence type="ECO:0000256" key="1">
    <source>
        <dbReference type="ARBA" id="ARBA00011073"/>
    </source>
</evidence>
<feature type="domain" description="Peptidase S8/S53" evidence="8">
    <location>
        <begin position="176"/>
        <end position="436"/>
    </location>
</feature>
<keyword evidence="3 5" id="KW-0378">Hydrolase</keyword>
<name>A0A7W8GFH3_9DEIO</name>
<evidence type="ECO:0000256" key="3">
    <source>
        <dbReference type="ARBA" id="ARBA00022801"/>
    </source>
</evidence>
<evidence type="ECO:0000256" key="4">
    <source>
        <dbReference type="ARBA" id="ARBA00022825"/>
    </source>
</evidence>
<protein>
    <submittedName>
        <fullName evidence="9">Subtilisin family serine protease</fullName>
    </submittedName>
</protein>
<dbReference type="InterPro" id="IPR015500">
    <property type="entry name" value="Peptidase_S8_subtilisin-rel"/>
</dbReference>
<dbReference type="InterPro" id="IPR023828">
    <property type="entry name" value="Peptidase_S8_Ser-AS"/>
</dbReference>
<dbReference type="AlphaFoldDB" id="A0A7W8GFH3"/>
<dbReference type="InterPro" id="IPR051048">
    <property type="entry name" value="Peptidase_S8/S53_subtilisin"/>
</dbReference>
<evidence type="ECO:0000313" key="10">
    <source>
        <dbReference type="Proteomes" id="UP000525389"/>
    </source>
</evidence>
<dbReference type="PROSITE" id="PS00136">
    <property type="entry name" value="SUBTILASE_ASP"/>
    <property type="match status" value="1"/>
</dbReference>
<evidence type="ECO:0000313" key="9">
    <source>
        <dbReference type="EMBL" id="MBB5234686.1"/>
    </source>
</evidence>
<dbReference type="Gene3D" id="3.40.50.200">
    <property type="entry name" value="Peptidase S8/S53 domain"/>
    <property type="match status" value="1"/>
</dbReference>
<dbReference type="SUPFAM" id="SSF52743">
    <property type="entry name" value="Subtilisin-like"/>
    <property type="match status" value="1"/>
</dbReference>
<evidence type="ECO:0000256" key="5">
    <source>
        <dbReference type="PROSITE-ProRule" id="PRU01240"/>
    </source>
</evidence>
<keyword evidence="2 5" id="KW-0645">Protease</keyword>
<keyword evidence="4 5" id="KW-0720">Serine protease</keyword>
<feature type="active site" description="Charge relay system" evidence="5">
    <location>
        <position position="231"/>
    </location>
</feature>
<dbReference type="EMBL" id="JACHFN010000007">
    <property type="protein sequence ID" value="MBB5234686.1"/>
    <property type="molecule type" value="Genomic_DNA"/>
</dbReference>
<comment type="similarity">
    <text evidence="1 5 6">Belongs to the peptidase S8 family.</text>
</comment>
<dbReference type="Proteomes" id="UP000525389">
    <property type="component" value="Unassembled WGS sequence"/>
</dbReference>
<dbReference type="PANTHER" id="PTHR43399">
    <property type="entry name" value="SUBTILISIN-RELATED"/>
    <property type="match status" value="1"/>
</dbReference>
<sequence>MMKQRQLWTSRGVLALIALLVSACGSSPDVGLAGPGLQPQATTGVVNRLSAFRYVHTLAGVPATETPSTLKSLYGGQVLVYDPVARTAVLANNSSAKGKYDAAVESNTRVYKVAEQGLAAWSSGYNAWGSGYNAWGSGYNAWGSGTTSSATTFTENIVNWDAIGLSSAQALVPEQGSGIKVAVIDTGIDLNHPGLQGRLDLANGKDYVQGDLDPSEVNGNTDGTYSQGYGHGTAVAGIIAQVAPKATILALRVLDPFGEGDVATVADAINYAVLKGAKVINLSLGSNADVKALNTAVSAAIGKGIVVVAAAGNSGDTNVLFPAAPADYLTGSQGQGSVGVGSVTGTFLKSSFSTYGHHLELTAPGERIRTLFPGGNVVDATGTSFAAPVVSGILALALSTGLNITESSGAKALMGNLNSTARPGSDPAYPNGLGFGTVSAFRLVDVYR</sequence>
<organism evidence="9 10">
    <name type="scientific">Deinococcus budaensis</name>
    <dbReference type="NCBI Taxonomy" id="1665626"/>
    <lineage>
        <taxon>Bacteria</taxon>
        <taxon>Thermotogati</taxon>
        <taxon>Deinococcota</taxon>
        <taxon>Deinococci</taxon>
        <taxon>Deinococcales</taxon>
        <taxon>Deinococcaceae</taxon>
        <taxon>Deinococcus</taxon>
    </lineage>
</organism>
<keyword evidence="10" id="KW-1185">Reference proteome</keyword>
<evidence type="ECO:0000256" key="2">
    <source>
        <dbReference type="ARBA" id="ARBA00022670"/>
    </source>
</evidence>
<feature type="chain" id="PRO_5030585390" evidence="7">
    <location>
        <begin position="34"/>
        <end position="448"/>
    </location>
</feature>
<dbReference type="PRINTS" id="PR00723">
    <property type="entry name" value="SUBTILISIN"/>
</dbReference>
<feature type="active site" description="Charge relay system" evidence="5">
    <location>
        <position position="384"/>
    </location>
</feature>
<evidence type="ECO:0000256" key="6">
    <source>
        <dbReference type="RuleBase" id="RU003355"/>
    </source>
</evidence>
<dbReference type="InterPro" id="IPR000209">
    <property type="entry name" value="Peptidase_S8/S53_dom"/>
</dbReference>
<dbReference type="InterPro" id="IPR023827">
    <property type="entry name" value="Peptidase_S8_Asp-AS"/>
</dbReference>
<proteinExistence type="inferred from homology"/>
<dbReference type="GO" id="GO:0004252">
    <property type="term" value="F:serine-type endopeptidase activity"/>
    <property type="evidence" value="ECO:0007669"/>
    <property type="project" value="UniProtKB-UniRule"/>
</dbReference>
<dbReference type="GO" id="GO:0006508">
    <property type="term" value="P:proteolysis"/>
    <property type="evidence" value="ECO:0007669"/>
    <property type="project" value="UniProtKB-KW"/>
</dbReference>
<dbReference type="PROSITE" id="PS51257">
    <property type="entry name" value="PROKAR_LIPOPROTEIN"/>
    <property type="match status" value="1"/>
</dbReference>
<dbReference type="PANTHER" id="PTHR43399:SF4">
    <property type="entry name" value="CELL WALL-ASSOCIATED PROTEASE"/>
    <property type="match status" value="1"/>
</dbReference>